<evidence type="ECO:0000256" key="2">
    <source>
        <dbReference type="SAM" id="Coils"/>
    </source>
</evidence>
<reference evidence="5" key="1">
    <citation type="submission" date="2024-04" db="EMBL/GenBank/DDBJ databases">
        <title>Salinicola lusitanus LLJ914,a marine bacterium isolated from the Okinawa Trough.</title>
        <authorList>
            <person name="Li J."/>
        </authorList>
    </citation>
    <scope>NUCLEOTIDE SEQUENCE [LARGE SCALE GENOMIC DNA]</scope>
</reference>
<accession>A0AAW0NFX1</accession>
<dbReference type="PANTHER" id="PTHR24147:SF53">
    <property type="entry name" value="ANKYRIN REPEAT DOMAIN 26"/>
    <property type="match status" value="1"/>
</dbReference>
<dbReference type="InterPro" id="IPR039497">
    <property type="entry name" value="CC144C-like_CC_dom"/>
</dbReference>
<evidence type="ECO:0000259" key="3">
    <source>
        <dbReference type="Pfam" id="PF14915"/>
    </source>
</evidence>
<dbReference type="PANTHER" id="PTHR24147">
    <property type="entry name" value="ANKYRIN REPEAT DOMAIN 36-RELATED"/>
    <property type="match status" value="1"/>
</dbReference>
<dbReference type="InterPro" id="IPR050657">
    <property type="entry name" value="Ankyrin_repeat_domain"/>
</dbReference>
<evidence type="ECO:0000313" key="5">
    <source>
        <dbReference type="Proteomes" id="UP001460270"/>
    </source>
</evidence>
<feature type="coiled-coil region" evidence="2">
    <location>
        <begin position="83"/>
        <end position="180"/>
    </location>
</feature>
<dbReference type="AlphaFoldDB" id="A0AAW0NFX1"/>
<keyword evidence="1 2" id="KW-0175">Coiled coil</keyword>
<organism evidence="4 5">
    <name type="scientific">Mugilogobius chulae</name>
    <name type="common">yellowstripe goby</name>
    <dbReference type="NCBI Taxonomy" id="88201"/>
    <lineage>
        <taxon>Eukaryota</taxon>
        <taxon>Metazoa</taxon>
        <taxon>Chordata</taxon>
        <taxon>Craniata</taxon>
        <taxon>Vertebrata</taxon>
        <taxon>Euteleostomi</taxon>
        <taxon>Actinopterygii</taxon>
        <taxon>Neopterygii</taxon>
        <taxon>Teleostei</taxon>
        <taxon>Neoteleostei</taxon>
        <taxon>Acanthomorphata</taxon>
        <taxon>Gobiaria</taxon>
        <taxon>Gobiiformes</taxon>
        <taxon>Gobioidei</taxon>
        <taxon>Gobiidae</taxon>
        <taxon>Gobionellinae</taxon>
        <taxon>Mugilogobius</taxon>
    </lineage>
</organism>
<evidence type="ECO:0000313" key="4">
    <source>
        <dbReference type="EMBL" id="KAK7896436.1"/>
    </source>
</evidence>
<keyword evidence="5" id="KW-1185">Reference proteome</keyword>
<feature type="coiled-coil region" evidence="2">
    <location>
        <begin position="16"/>
        <end position="43"/>
    </location>
</feature>
<dbReference type="EMBL" id="JBBPFD010000015">
    <property type="protein sequence ID" value="KAK7896436.1"/>
    <property type="molecule type" value="Genomic_DNA"/>
</dbReference>
<dbReference type="Pfam" id="PF14915">
    <property type="entry name" value="CCDC144C"/>
    <property type="match status" value="1"/>
</dbReference>
<dbReference type="Proteomes" id="UP001460270">
    <property type="component" value="Unassembled WGS sequence"/>
</dbReference>
<gene>
    <name evidence="4" type="ORF">WMY93_021761</name>
</gene>
<name>A0AAW0NFX1_9GOBI</name>
<feature type="domain" description="CCDC144C-like coiled-coil" evidence="3">
    <location>
        <begin position="2"/>
        <end position="102"/>
    </location>
</feature>
<comment type="caution">
    <text evidence="4">The sequence shown here is derived from an EMBL/GenBank/DDBJ whole genome shotgun (WGS) entry which is preliminary data.</text>
</comment>
<sequence length="244" mass="28412">MSEAQQSFSHELSKLRFDCEEKVQLLENRNKELLSKTRELQEQVCTLEEEKIRREARLKQELSDVLEKLSTSEASLEVNTQCLNNIEKENKQILRNVASLKKELSGCENHIAQTEKQYTTMKISFEDKQKECSIAMQSLQEAQSTLAASAVTIKQLEETVQRQEMENTQLKTTVEALEKMHLQSRNMPLEEQLGSEEQKQRIMSLADQKYQALWEREQKTSSKLGLRVSELEKEKEELTCKQKK</sequence>
<protein>
    <recommendedName>
        <fullName evidence="3">CCDC144C-like coiled-coil domain-containing protein</fullName>
    </recommendedName>
</protein>
<proteinExistence type="predicted"/>
<evidence type="ECO:0000256" key="1">
    <source>
        <dbReference type="ARBA" id="ARBA00023054"/>
    </source>
</evidence>